<keyword evidence="6" id="KW-1185">Reference proteome</keyword>
<dbReference type="PATRIC" id="fig|908627.4.peg.6532"/>
<comment type="caution">
    <text evidence="5">The sequence shown here is derived from an EMBL/GenBank/DDBJ whole genome shotgun (WGS) entry which is preliminary data.</text>
</comment>
<dbReference type="Proteomes" id="UP000035963">
    <property type="component" value="Unassembled WGS sequence"/>
</dbReference>
<name>A0A0J1CQ94_9BURK</name>
<evidence type="ECO:0000256" key="1">
    <source>
        <dbReference type="ARBA" id="ARBA00008559"/>
    </source>
</evidence>
<dbReference type="GO" id="GO:0043565">
    <property type="term" value="F:sequence-specific DNA binding"/>
    <property type="evidence" value="ECO:0007669"/>
    <property type="project" value="InterPro"/>
</dbReference>
<dbReference type="SUPFAM" id="SSF46689">
    <property type="entry name" value="Homeodomain-like"/>
    <property type="match status" value="1"/>
</dbReference>
<dbReference type="InterPro" id="IPR009057">
    <property type="entry name" value="Homeodomain-like_sf"/>
</dbReference>
<dbReference type="Pfam" id="PF02954">
    <property type="entry name" value="HTH_8"/>
    <property type="match status" value="1"/>
</dbReference>
<evidence type="ECO:0000256" key="2">
    <source>
        <dbReference type="ARBA" id="ARBA00023125"/>
    </source>
</evidence>
<dbReference type="PRINTS" id="PR01591">
    <property type="entry name" value="DNABINDNGFIS"/>
</dbReference>
<evidence type="ECO:0000256" key="3">
    <source>
        <dbReference type="ARBA" id="ARBA00029540"/>
    </source>
</evidence>
<dbReference type="InterPro" id="IPR005412">
    <property type="entry name" value="Fis_DNA-bd"/>
</dbReference>
<dbReference type="PANTHER" id="PTHR47918:SF1">
    <property type="entry name" value="DNA-BINDING PROTEIN FIS"/>
    <property type="match status" value="1"/>
</dbReference>
<keyword evidence="2" id="KW-0238">DNA-binding</keyword>
<proteinExistence type="inferred from homology"/>
<dbReference type="PRINTS" id="PR01590">
    <property type="entry name" value="HTHFIS"/>
</dbReference>
<organism evidence="5 6">
    <name type="scientific">Caballeronia mineralivorans PML1(12)</name>
    <dbReference type="NCBI Taxonomy" id="908627"/>
    <lineage>
        <taxon>Bacteria</taxon>
        <taxon>Pseudomonadati</taxon>
        <taxon>Pseudomonadota</taxon>
        <taxon>Betaproteobacteria</taxon>
        <taxon>Burkholderiales</taxon>
        <taxon>Burkholderiaceae</taxon>
        <taxon>Caballeronia</taxon>
    </lineage>
</organism>
<dbReference type="EMBL" id="AEJF01000173">
    <property type="protein sequence ID" value="KLU22810.1"/>
    <property type="molecule type" value="Genomic_DNA"/>
</dbReference>
<dbReference type="OrthoDB" id="9802388at2"/>
<evidence type="ECO:0000313" key="5">
    <source>
        <dbReference type="EMBL" id="KLU22810.1"/>
    </source>
</evidence>
<dbReference type="InterPro" id="IPR050207">
    <property type="entry name" value="Trans_regulatory_Fis"/>
</dbReference>
<comment type="similarity">
    <text evidence="1">Belongs to the transcriptional regulatory Fis family.</text>
</comment>
<evidence type="ECO:0000259" key="4">
    <source>
        <dbReference type="Pfam" id="PF02954"/>
    </source>
</evidence>
<dbReference type="GO" id="GO:0006355">
    <property type="term" value="P:regulation of DNA-templated transcription"/>
    <property type="evidence" value="ECO:0007669"/>
    <property type="project" value="InterPro"/>
</dbReference>
<reference evidence="5 6" key="1">
    <citation type="journal article" date="2015" name="Genome Announc.">
        <title>Draft Genome Sequence of Burkholderia sp. Strain PML1(12), an Ectomycorrhizosphere-Inhabiting Bacterium with Effective Mineral-Weathering Ability.</title>
        <authorList>
            <person name="Uroz S."/>
            <person name="Oger P."/>
        </authorList>
    </citation>
    <scope>NUCLEOTIDE SEQUENCE [LARGE SCALE GENOMIC DNA]</scope>
    <source>
        <strain evidence="6">PML1(12)</strain>
    </source>
</reference>
<dbReference type="RefSeq" id="WP_031357513.1">
    <property type="nucleotide sequence ID" value="NZ_AEJF01000173.1"/>
</dbReference>
<dbReference type="AlphaFoldDB" id="A0A0J1CQ94"/>
<evidence type="ECO:0000313" key="6">
    <source>
        <dbReference type="Proteomes" id="UP000035963"/>
    </source>
</evidence>
<gene>
    <name evidence="5" type="ORF">EOS_29245</name>
</gene>
<dbReference type="Gene3D" id="1.10.10.60">
    <property type="entry name" value="Homeodomain-like"/>
    <property type="match status" value="1"/>
</dbReference>
<feature type="domain" description="DNA binding HTH" evidence="4">
    <location>
        <begin position="37"/>
        <end position="73"/>
    </location>
</feature>
<accession>A0A0J1CQ94</accession>
<dbReference type="InterPro" id="IPR002197">
    <property type="entry name" value="HTH_Fis"/>
</dbReference>
<protein>
    <recommendedName>
        <fullName evidence="3">Putative Fis-like DNA-binding protein</fullName>
    </recommendedName>
</protein>
<dbReference type="NCBIfam" id="NF002517">
    <property type="entry name" value="PRK01905.1"/>
    <property type="match status" value="1"/>
</dbReference>
<dbReference type="PANTHER" id="PTHR47918">
    <property type="entry name" value="DNA-BINDING PROTEIN FIS"/>
    <property type="match status" value="1"/>
</dbReference>
<sequence length="77" mass="8879">MSRHHIEQCVRQSLDNYFQDLDGSKPHDVYEMVISCVEKPMLEVVLKQAEGNQSLAAEFLGINRNTLRKKLQQHGLI</sequence>
<dbReference type="PIRSF" id="PIRSF002097">
    <property type="entry name" value="DNA-binding_Fis"/>
    <property type="match status" value="1"/>
</dbReference>